<sequence>MVFAFYCIKKFPFLVAATAIICCSSLWSSSPQKLGLLFCDALTLPNVVKKGNLVRIEIANIDRDLVAIQECRRTAFPADKMKFLNSERDFIAAKSVVDKKHLCVVAKNKQSGVIVGTADLEPNSSGKNIVLNVYVRPDQRGNGIGRTLMMEGIEQTLIPQLTIDNLDNDNNVDDDDDSGAAVLSLDVYTQNKPALALYLKIGYEPSSPVHAGTLALANTFNANLMVSLSKRILVV</sequence>
<dbReference type="EMBL" id="HBHI01011697">
    <property type="protein sequence ID" value="CAD9667580.1"/>
    <property type="molecule type" value="Transcribed_RNA"/>
</dbReference>
<gene>
    <name evidence="2" type="ORF">EANT1437_LOCUS6010</name>
</gene>
<name>A0A7S2RCW4_9STRA</name>
<reference evidence="2" key="1">
    <citation type="submission" date="2021-01" db="EMBL/GenBank/DDBJ databases">
        <authorList>
            <person name="Corre E."/>
            <person name="Pelletier E."/>
            <person name="Niang G."/>
            <person name="Scheremetjew M."/>
            <person name="Finn R."/>
            <person name="Kale V."/>
            <person name="Holt S."/>
            <person name="Cochrane G."/>
            <person name="Meng A."/>
            <person name="Brown T."/>
            <person name="Cohen L."/>
        </authorList>
    </citation>
    <scope>NUCLEOTIDE SEQUENCE</scope>
    <source>
        <strain evidence="2">CCMP1452</strain>
    </source>
</reference>
<protein>
    <recommendedName>
        <fullName evidence="1">N-acetyltransferase domain-containing protein</fullName>
    </recommendedName>
</protein>
<organism evidence="2">
    <name type="scientific">Eucampia antarctica</name>
    <dbReference type="NCBI Taxonomy" id="49252"/>
    <lineage>
        <taxon>Eukaryota</taxon>
        <taxon>Sar</taxon>
        <taxon>Stramenopiles</taxon>
        <taxon>Ochrophyta</taxon>
        <taxon>Bacillariophyta</taxon>
        <taxon>Mediophyceae</taxon>
        <taxon>Biddulphiophycidae</taxon>
        <taxon>Hemiaulales</taxon>
        <taxon>Hemiaulaceae</taxon>
        <taxon>Eucampia</taxon>
    </lineage>
</organism>
<feature type="domain" description="N-acetyltransferase" evidence="1">
    <location>
        <begin position="56"/>
        <end position="223"/>
    </location>
</feature>
<evidence type="ECO:0000259" key="1">
    <source>
        <dbReference type="PROSITE" id="PS51186"/>
    </source>
</evidence>
<dbReference type="InterPro" id="IPR016181">
    <property type="entry name" value="Acyl_CoA_acyltransferase"/>
</dbReference>
<dbReference type="InterPro" id="IPR000182">
    <property type="entry name" value="GNAT_dom"/>
</dbReference>
<evidence type="ECO:0000313" key="2">
    <source>
        <dbReference type="EMBL" id="CAD9667580.1"/>
    </source>
</evidence>
<dbReference type="Pfam" id="PF13508">
    <property type="entry name" value="Acetyltransf_7"/>
    <property type="match status" value="1"/>
</dbReference>
<dbReference type="GO" id="GO:0016747">
    <property type="term" value="F:acyltransferase activity, transferring groups other than amino-acyl groups"/>
    <property type="evidence" value="ECO:0007669"/>
    <property type="project" value="InterPro"/>
</dbReference>
<dbReference type="AlphaFoldDB" id="A0A7S2RCW4"/>
<accession>A0A7S2RCW4</accession>
<dbReference type="PROSITE" id="PS51186">
    <property type="entry name" value="GNAT"/>
    <property type="match status" value="1"/>
</dbReference>
<dbReference type="CDD" id="cd04301">
    <property type="entry name" value="NAT_SF"/>
    <property type="match status" value="1"/>
</dbReference>
<dbReference type="SUPFAM" id="SSF55729">
    <property type="entry name" value="Acyl-CoA N-acyltransferases (Nat)"/>
    <property type="match status" value="1"/>
</dbReference>
<proteinExistence type="predicted"/>
<dbReference type="Gene3D" id="3.40.630.30">
    <property type="match status" value="1"/>
</dbReference>